<reference evidence="1" key="1">
    <citation type="submission" date="2020-03" db="EMBL/GenBank/DDBJ databases">
        <title>The deep terrestrial virosphere.</title>
        <authorList>
            <person name="Holmfeldt K."/>
            <person name="Nilsson E."/>
            <person name="Simone D."/>
            <person name="Lopez-Fernandez M."/>
            <person name="Wu X."/>
            <person name="de Brujin I."/>
            <person name="Lundin D."/>
            <person name="Andersson A."/>
            <person name="Bertilsson S."/>
            <person name="Dopson M."/>
        </authorList>
    </citation>
    <scope>NUCLEOTIDE SEQUENCE</scope>
    <source>
        <strain evidence="1">TM448A00751</strain>
    </source>
</reference>
<protein>
    <submittedName>
        <fullName evidence="1">Uncharacterized protein</fullName>
    </submittedName>
</protein>
<name>A0A6H1ZK77_9ZZZZ</name>
<proteinExistence type="predicted"/>
<dbReference type="Pfam" id="PF24175">
    <property type="entry name" value="SU10_adaptor"/>
    <property type="match status" value="1"/>
</dbReference>
<dbReference type="AlphaFoldDB" id="A0A6H1ZK77"/>
<dbReference type="EMBL" id="MT144061">
    <property type="protein sequence ID" value="QJA47882.1"/>
    <property type="molecule type" value="Genomic_DNA"/>
</dbReference>
<dbReference type="InterPro" id="IPR056209">
    <property type="entry name" value="SU10_adaptor"/>
</dbReference>
<sequence length="209" mass="23424">MAAISALITELRTDLNDDLVSGVATRFSDTQYLNLFKKAIRRANRIVQRNGIQFAKTKEAINTSATLNYASLPATFDVWHGLYRDDTHKEIPKKTEKEWETIFSASALANCLLDQANSLIYFNGTPGAVVALTLWFYPTIDPAAYTVDSETPWSGRLDDIIMEYVGLRMKNIDELDASFDRALMTDMEAQILNAYSSNAPQIVEGQGWL</sequence>
<gene>
    <name evidence="1" type="ORF">TM448A00751_0020</name>
</gene>
<organism evidence="1">
    <name type="scientific">viral metagenome</name>
    <dbReference type="NCBI Taxonomy" id="1070528"/>
    <lineage>
        <taxon>unclassified sequences</taxon>
        <taxon>metagenomes</taxon>
        <taxon>organismal metagenomes</taxon>
    </lineage>
</organism>
<evidence type="ECO:0000313" key="1">
    <source>
        <dbReference type="EMBL" id="QJA47882.1"/>
    </source>
</evidence>
<accession>A0A6H1ZK77</accession>